<organism evidence="3 4">
    <name type="scientific">Halalkalibacter oceani</name>
    <dbReference type="NCBI Taxonomy" id="1653776"/>
    <lineage>
        <taxon>Bacteria</taxon>
        <taxon>Bacillati</taxon>
        <taxon>Bacillota</taxon>
        <taxon>Bacilli</taxon>
        <taxon>Bacillales</taxon>
        <taxon>Bacillaceae</taxon>
        <taxon>Halalkalibacter</taxon>
    </lineage>
</organism>
<dbReference type="InterPro" id="IPR036291">
    <property type="entry name" value="NAD(P)-bd_dom_sf"/>
</dbReference>
<accession>A0A9X2DRI6</accession>
<dbReference type="GO" id="GO:0008206">
    <property type="term" value="P:bile acid metabolic process"/>
    <property type="evidence" value="ECO:0007669"/>
    <property type="project" value="UniProtKB-ARBA"/>
</dbReference>
<dbReference type="InterPro" id="IPR020904">
    <property type="entry name" value="Sc_DH/Rdtase_CS"/>
</dbReference>
<gene>
    <name evidence="3" type="ORF">M3202_14940</name>
</gene>
<reference evidence="3" key="1">
    <citation type="submission" date="2022-05" db="EMBL/GenBank/DDBJ databases">
        <title>Comparative Genomics of Spacecraft Associated Microbes.</title>
        <authorList>
            <person name="Tran M.T."/>
            <person name="Wright A."/>
            <person name="Seuylemezian A."/>
            <person name="Eisen J."/>
            <person name="Coil D."/>
        </authorList>
    </citation>
    <scope>NUCLEOTIDE SEQUENCE</scope>
    <source>
        <strain evidence="3">214.1.1</strain>
    </source>
</reference>
<sequence>MSFAGKTAIVTGGASGIGLETVQLFAEQGASVALIDSNEEAINEAVEATVAKTGNKNIIAVQTDVANSMQVAVMAEQVHAAFGRIDCLVNSAAIRASGNAMTLEEHIWDQVINVNLKGMFLTAKYCLPKMIEGGGGAIVHISSVQAFASQKNVVAYTTSKGGINALTRAMAIDHAEAGVRVNAVCPGTIYTPALVKSASRFDGDETLKAWGEDHPIGRLGESREIAEFAVFLCSEKASFATGGVHTVDGGLLAKLPCELPEK</sequence>
<evidence type="ECO:0000313" key="3">
    <source>
        <dbReference type="EMBL" id="MCM3715366.1"/>
    </source>
</evidence>
<protein>
    <submittedName>
        <fullName evidence="3">SDR family oxidoreductase</fullName>
    </submittedName>
</protein>
<dbReference type="Proteomes" id="UP001139179">
    <property type="component" value="Unassembled WGS sequence"/>
</dbReference>
<comment type="caution">
    <text evidence="3">The sequence shown here is derived from an EMBL/GenBank/DDBJ whole genome shotgun (WGS) entry which is preliminary data.</text>
</comment>
<dbReference type="RefSeq" id="WP_251224119.1">
    <property type="nucleotide sequence ID" value="NZ_JAMBOL010000014.1"/>
</dbReference>
<dbReference type="PANTHER" id="PTHR24321">
    <property type="entry name" value="DEHYDROGENASES, SHORT CHAIN"/>
    <property type="match status" value="1"/>
</dbReference>
<dbReference type="PANTHER" id="PTHR24321:SF8">
    <property type="entry name" value="ESTRADIOL 17-BETA-DEHYDROGENASE 8-RELATED"/>
    <property type="match status" value="1"/>
</dbReference>
<proteinExistence type="inferred from homology"/>
<dbReference type="PRINTS" id="PR00080">
    <property type="entry name" value="SDRFAMILY"/>
</dbReference>
<dbReference type="EMBL" id="JAMBOL010000014">
    <property type="protein sequence ID" value="MCM3715366.1"/>
    <property type="molecule type" value="Genomic_DNA"/>
</dbReference>
<keyword evidence="2" id="KW-0560">Oxidoreductase</keyword>
<dbReference type="InterPro" id="IPR002347">
    <property type="entry name" value="SDR_fam"/>
</dbReference>
<evidence type="ECO:0000256" key="1">
    <source>
        <dbReference type="ARBA" id="ARBA00006484"/>
    </source>
</evidence>
<evidence type="ECO:0000256" key="2">
    <source>
        <dbReference type="ARBA" id="ARBA00023002"/>
    </source>
</evidence>
<dbReference type="PRINTS" id="PR00081">
    <property type="entry name" value="GDHRDH"/>
</dbReference>
<dbReference type="FunFam" id="3.40.50.720:FF:000084">
    <property type="entry name" value="Short-chain dehydrogenase reductase"/>
    <property type="match status" value="1"/>
</dbReference>
<evidence type="ECO:0000313" key="4">
    <source>
        <dbReference type="Proteomes" id="UP001139179"/>
    </source>
</evidence>
<keyword evidence="4" id="KW-1185">Reference proteome</keyword>
<dbReference type="SUPFAM" id="SSF51735">
    <property type="entry name" value="NAD(P)-binding Rossmann-fold domains"/>
    <property type="match status" value="1"/>
</dbReference>
<dbReference type="CDD" id="cd05233">
    <property type="entry name" value="SDR_c"/>
    <property type="match status" value="1"/>
</dbReference>
<dbReference type="AlphaFoldDB" id="A0A9X2DRI6"/>
<dbReference type="Pfam" id="PF13561">
    <property type="entry name" value="adh_short_C2"/>
    <property type="match status" value="1"/>
</dbReference>
<dbReference type="PROSITE" id="PS00061">
    <property type="entry name" value="ADH_SHORT"/>
    <property type="match status" value="1"/>
</dbReference>
<dbReference type="Gene3D" id="3.40.50.720">
    <property type="entry name" value="NAD(P)-binding Rossmann-like Domain"/>
    <property type="match status" value="1"/>
</dbReference>
<dbReference type="GO" id="GO:0016491">
    <property type="term" value="F:oxidoreductase activity"/>
    <property type="evidence" value="ECO:0007669"/>
    <property type="project" value="UniProtKB-KW"/>
</dbReference>
<comment type="similarity">
    <text evidence="1">Belongs to the short-chain dehydrogenases/reductases (SDR) family.</text>
</comment>
<name>A0A9X2DRI6_9BACI</name>